<dbReference type="EMBL" id="SRSO01000020">
    <property type="protein sequence ID" value="TGV01801.1"/>
    <property type="molecule type" value="Genomic_DNA"/>
</dbReference>
<dbReference type="Gene3D" id="2.40.50.1020">
    <property type="entry name" value="LytTr DNA-binding domain"/>
    <property type="match status" value="1"/>
</dbReference>
<dbReference type="Pfam" id="PF04397">
    <property type="entry name" value="LytTR"/>
    <property type="match status" value="1"/>
</dbReference>
<evidence type="ECO:0000256" key="1">
    <source>
        <dbReference type="ARBA" id="ARBA00022553"/>
    </source>
</evidence>
<protein>
    <submittedName>
        <fullName evidence="4">DNA-binding response regulator</fullName>
    </submittedName>
</protein>
<dbReference type="GO" id="GO:0003677">
    <property type="term" value="F:DNA binding"/>
    <property type="evidence" value="ECO:0007669"/>
    <property type="project" value="UniProtKB-KW"/>
</dbReference>
<feature type="domain" description="Response regulatory" evidence="3">
    <location>
        <begin position="5"/>
        <end position="120"/>
    </location>
</feature>
<dbReference type="SUPFAM" id="SSF52172">
    <property type="entry name" value="CheY-like"/>
    <property type="match status" value="1"/>
</dbReference>
<dbReference type="Proteomes" id="UP000307602">
    <property type="component" value="Unassembled WGS sequence"/>
</dbReference>
<organism evidence="4 5">
    <name type="scientific">Flavivirga rizhaonensis</name>
    <dbReference type="NCBI Taxonomy" id="2559571"/>
    <lineage>
        <taxon>Bacteria</taxon>
        <taxon>Pseudomonadati</taxon>
        <taxon>Bacteroidota</taxon>
        <taxon>Flavobacteriia</taxon>
        <taxon>Flavobacteriales</taxon>
        <taxon>Flavobacteriaceae</taxon>
        <taxon>Flavivirga</taxon>
    </lineage>
</organism>
<dbReference type="InterPro" id="IPR011006">
    <property type="entry name" value="CheY-like_superfamily"/>
</dbReference>
<dbReference type="OrthoDB" id="2962330at2"/>
<dbReference type="Pfam" id="PF00072">
    <property type="entry name" value="Response_reg"/>
    <property type="match status" value="1"/>
</dbReference>
<dbReference type="AlphaFoldDB" id="A0A4S1DUN1"/>
<evidence type="ECO:0000313" key="4">
    <source>
        <dbReference type="EMBL" id="TGV01801.1"/>
    </source>
</evidence>
<dbReference type="PANTHER" id="PTHR44591:SF3">
    <property type="entry name" value="RESPONSE REGULATORY DOMAIN-CONTAINING PROTEIN"/>
    <property type="match status" value="1"/>
</dbReference>
<accession>A0A4S1DUN1</accession>
<dbReference type="RefSeq" id="WP_135877835.1">
    <property type="nucleotide sequence ID" value="NZ_SRSO01000020.1"/>
</dbReference>
<dbReference type="InterPro" id="IPR050595">
    <property type="entry name" value="Bact_response_regulator"/>
</dbReference>
<sequence>METVKILIVEDDYDTVLYLKDLLINVGYIISGIFPKGEEAIDFVKKNTVDIILADIDLEGKIDGVKTVEEIKKIKDIFVIYITALKDKKTFRRANATFPDFFLSKPFNKFQLLDVIDKIISSDDNYLTSFSENYFFIKENGTYVYKKYSTESVNYIKADGSYTHIFFKDTPTPKITLSKNFKKTLSILKVKSILRIHRSYAININEIETIEEGKQIKLIGCGETFVVQNCYKESFNKLIKKL</sequence>
<dbReference type="PROSITE" id="PS50110">
    <property type="entry name" value="RESPONSE_REGULATORY"/>
    <property type="match status" value="1"/>
</dbReference>
<keyword evidence="5" id="KW-1185">Reference proteome</keyword>
<evidence type="ECO:0000313" key="5">
    <source>
        <dbReference type="Proteomes" id="UP000307602"/>
    </source>
</evidence>
<evidence type="ECO:0000259" key="3">
    <source>
        <dbReference type="PROSITE" id="PS50110"/>
    </source>
</evidence>
<gene>
    <name evidence="4" type="ORF">EM932_14095</name>
</gene>
<dbReference type="PANTHER" id="PTHR44591">
    <property type="entry name" value="STRESS RESPONSE REGULATOR PROTEIN 1"/>
    <property type="match status" value="1"/>
</dbReference>
<dbReference type="InterPro" id="IPR001789">
    <property type="entry name" value="Sig_transdc_resp-reg_receiver"/>
</dbReference>
<dbReference type="Gene3D" id="3.40.50.2300">
    <property type="match status" value="1"/>
</dbReference>
<keyword evidence="1 2" id="KW-0597">Phosphoprotein</keyword>
<dbReference type="InterPro" id="IPR007492">
    <property type="entry name" value="LytTR_DNA-bd_dom"/>
</dbReference>
<name>A0A4S1DUN1_9FLAO</name>
<feature type="modified residue" description="4-aspartylphosphate" evidence="2">
    <location>
        <position position="55"/>
    </location>
</feature>
<keyword evidence="4" id="KW-0238">DNA-binding</keyword>
<reference evidence="4 5" key="1">
    <citation type="submission" date="2019-04" db="EMBL/GenBank/DDBJ databases">
        <authorList>
            <person name="Liu A."/>
        </authorList>
    </citation>
    <scope>NUCLEOTIDE SEQUENCE [LARGE SCALE GENOMIC DNA]</scope>
    <source>
        <strain evidence="4 5">RZ03</strain>
    </source>
</reference>
<dbReference type="GO" id="GO:0000160">
    <property type="term" value="P:phosphorelay signal transduction system"/>
    <property type="evidence" value="ECO:0007669"/>
    <property type="project" value="InterPro"/>
</dbReference>
<evidence type="ECO:0000256" key="2">
    <source>
        <dbReference type="PROSITE-ProRule" id="PRU00169"/>
    </source>
</evidence>
<comment type="caution">
    <text evidence="4">The sequence shown here is derived from an EMBL/GenBank/DDBJ whole genome shotgun (WGS) entry which is preliminary data.</text>
</comment>
<proteinExistence type="predicted"/>
<dbReference type="SMART" id="SM00850">
    <property type="entry name" value="LytTR"/>
    <property type="match status" value="1"/>
</dbReference>
<dbReference type="SMART" id="SM00448">
    <property type="entry name" value="REC"/>
    <property type="match status" value="1"/>
</dbReference>